<feature type="non-terminal residue" evidence="5">
    <location>
        <position position="1"/>
    </location>
</feature>
<comment type="similarity">
    <text evidence="2">Belongs to the MTB12 family.</text>
</comment>
<accession>M0QMZ4</accession>
<evidence type="ECO:0000256" key="1">
    <source>
        <dbReference type="ARBA" id="ARBA00022729"/>
    </source>
</evidence>
<dbReference type="EMBL" id="BANX01000031">
    <property type="protein sequence ID" value="GAC70035.1"/>
    <property type="molecule type" value="Genomic_DNA"/>
</dbReference>
<dbReference type="InterPro" id="IPR058644">
    <property type="entry name" value="Mtb12-like_C"/>
</dbReference>
<reference evidence="5 6" key="1">
    <citation type="submission" date="2013-01" db="EMBL/GenBank/DDBJ databases">
        <title>Whole genome shotgun sequence of Gordonia soli NBRC 108243.</title>
        <authorList>
            <person name="Isaki-Nakamura S."/>
            <person name="Hosoyama A."/>
            <person name="Tsuchikane K."/>
            <person name="Ando Y."/>
            <person name="Baba S."/>
            <person name="Ohji S."/>
            <person name="Hamada M."/>
            <person name="Tamura T."/>
            <person name="Yamazoe A."/>
            <person name="Yamazaki S."/>
            <person name="Fujita N."/>
        </authorList>
    </citation>
    <scope>NUCLEOTIDE SEQUENCE [LARGE SCALE GENOMIC DNA]</scope>
    <source>
        <strain evidence="5 6">NBRC 108243</strain>
    </source>
</reference>
<keyword evidence="1" id="KW-0732">Signal</keyword>
<evidence type="ECO:0000259" key="4">
    <source>
        <dbReference type="Pfam" id="PF26580"/>
    </source>
</evidence>
<evidence type="ECO:0000256" key="3">
    <source>
        <dbReference type="SAM" id="MobiDB-lite"/>
    </source>
</evidence>
<dbReference type="eggNOG" id="ENOG5033Y13">
    <property type="taxonomic scope" value="Bacteria"/>
</dbReference>
<evidence type="ECO:0000256" key="2">
    <source>
        <dbReference type="ARBA" id="ARBA00093774"/>
    </source>
</evidence>
<protein>
    <recommendedName>
        <fullName evidence="4">Low molecular weight antigen MTB12-like C-terminal domain-containing protein</fullName>
    </recommendedName>
</protein>
<dbReference type="Pfam" id="PF26580">
    <property type="entry name" value="Mtb12_C"/>
    <property type="match status" value="1"/>
</dbReference>
<dbReference type="STRING" id="1223545.GS4_31_00010"/>
<dbReference type="Proteomes" id="UP000011666">
    <property type="component" value="Unassembled WGS sequence"/>
</dbReference>
<evidence type="ECO:0000313" key="5">
    <source>
        <dbReference type="EMBL" id="GAC70035.1"/>
    </source>
</evidence>
<feature type="region of interest" description="Disordered" evidence="3">
    <location>
        <begin position="1"/>
        <end position="34"/>
    </location>
</feature>
<dbReference type="AlphaFoldDB" id="M0QMZ4"/>
<proteinExistence type="inferred from homology"/>
<sequence length="147" mass="15466">QQTPQAGAAAPQGQAPAAQAPAQTQQQAAAAPQPLTAGQLNTKIKLIMNTGASRAARASELQSGARGLTSIDQVAQMLRVSGAGFTYQMVAPVTQSGNTLSARLQMSLVGNGSRYRQLSWIWMDNKWKMTSRSVCDIAAYAMIPCTA</sequence>
<evidence type="ECO:0000313" key="6">
    <source>
        <dbReference type="Proteomes" id="UP000011666"/>
    </source>
</evidence>
<gene>
    <name evidence="5" type="ORF">GS4_31_00010</name>
</gene>
<organism evidence="5 6">
    <name type="scientific">Gordonia soli NBRC 108243</name>
    <dbReference type="NCBI Taxonomy" id="1223545"/>
    <lineage>
        <taxon>Bacteria</taxon>
        <taxon>Bacillati</taxon>
        <taxon>Actinomycetota</taxon>
        <taxon>Actinomycetes</taxon>
        <taxon>Mycobacteriales</taxon>
        <taxon>Gordoniaceae</taxon>
        <taxon>Gordonia</taxon>
    </lineage>
</organism>
<comment type="caution">
    <text evidence="5">The sequence shown here is derived from an EMBL/GenBank/DDBJ whole genome shotgun (WGS) entry which is preliminary data.</text>
</comment>
<name>M0QMZ4_9ACTN</name>
<keyword evidence="6" id="KW-1185">Reference proteome</keyword>
<feature type="domain" description="Low molecular weight antigen MTB12-like C-terminal" evidence="4">
    <location>
        <begin position="35"/>
        <end position="145"/>
    </location>
</feature>